<dbReference type="eggNOG" id="COG2271">
    <property type="taxonomic scope" value="Bacteria"/>
</dbReference>
<feature type="transmembrane region" description="Helical" evidence="5">
    <location>
        <begin position="150"/>
        <end position="169"/>
    </location>
</feature>
<dbReference type="RefSeq" id="WP_016481724.1">
    <property type="nucleotide sequence ID" value="NC_021487.1"/>
</dbReference>
<evidence type="ECO:0000256" key="4">
    <source>
        <dbReference type="ARBA" id="ARBA00023136"/>
    </source>
</evidence>
<dbReference type="InterPro" id="IPR011701">
    <property type="entry name" value="MFS"/>
</dbReference>
<dbReference type="OrthoDB" id="9810492at2"/>
<feature type="transmembrane region" description="Helical" evidence="5">
    <location>
        <begin position="45"/>
        <end position="68"/>
    </location>
</feature>
<dbReference type="PATRIC" id="fig|1303518.3.peg.330"/>
<sequence>MLGALQAFCPSSPYARRLILVRGVRAVGQGAMIVSFTLYLRELGWSAAAIGLLLSAIGLINAALSLFFGALGDKMGPKRLLLLHQSLVGLILLPMLFYSGRFLITVAAFVGNLGRGQNGAAGPFSAVETAWLAGFLHSQERGNAFSLNSAAGFFGMAVGSLLAALQPLWQPLFHGDSAFRPLFLLPILAAIFAVGVLSTVPDIAPKPPIQSPHSTSPSIRIRIQEGLRDFRMLILLSLTNAFNGFAIGMTSPLISYWFAVRYHVGPERIGSAFLFTFLLTGISALLTGHLTQRVGLIRSVVIPRSIGLLLLVLLPLAPTYPLAALLYILRSAFNRGTVGARQAVAIGLIPERWRALGISINNISSSFPSAVGPSLSGWMLQADELALPFYCAACLQGFYLVLYFLLFRHVDNRSNLPNPELT</sequence>
<feature type="transmembrane region" description="Helical" evidence="5">
    <location>
        <begin position="181"/>
        <end position="200"/>
    </location>
</feature>
<dbReference type="PANTHER" id="PTHR23520">
    <property type="entry name" value="TRANSPORTER, PUTATIVE (AFU_ORTHOLOGUE AFUA_3G04000)-RELATED"/>
    <property type="match status" value="1"/>
</dbReference>
<protein>
    <submittedName>
        <fullName evidence="7">Sugar phosphate permease</fullName>
    </submittedName>
</protein>
<evidence type="ECO:0000313" key="8">
    <source>
        <dbReference type="Proteomes" id="UP000014227"/>
    </source>
</evidence>
<keyword evidence="8" id="KW-1185">Reference proteome</keyword>
<feature type="transmembrane region" description="Helical" evidence="5">
    <location>
        <begin position="20"/>
        <end position="39"/>
    </location>
</feature>
<dbReference type="Gene3D" id="1.20.1250.20">
    <property type="entry name" value="MFS general substrate transporter like domains"/>
    <property type="match status" value="2"/>
</dbReference>
<dbReference type="GO" id="GO:0022857">
    <property type="term" value="F:transmembrane transporter activity"/>
    <property type="evidence" value="ECO:0007669"/>
    <property type="project" value="InterPro"/>
</dbReference>
<proteinExistence type="predicted"/>
<feature type="domain" description="Major facilitator superfamily (MFS) profile" evidence="6">
    <location>
        <begin position="1"/>
        <end position="411"/>
    </location>
</feature>
<gene>
    <name evidence="7" type="ORF">CCALI_00324</name>
</gene>
<evidence type="ECO:0000256" key="1">
    <source>
        <dbReference type="ARBA" id="ARBA00004651"/>
    </source>
</evidence>
<reference evidence="8" key="1">
    <citation type="submission" date="2013-03" db="EMBL/GenBank/DDBJ databases">
        <title>Genome sequence of Chthonomonas calidirosea, the first sequenced genome from the Armatimonadetes phylum (formally candidate division OP10).</title>
        <authorList>
            <person name="Lee K.C.Y."/>
            <person name="Morgan X.C."/>
            <person name="Dunfield P.F."/>
            <person name="Tamas I."/>
            <person name="Houghton K.M."/>
            <person name="Vyssotski M."/>
            <person name="Ryan J.L.J."/>
            <person name="Lagutin K."/>
            <person name="McDonald I.R."/>
            <person name="Stott M.B."/>
        </authorList>
    </citation>
    <scope>NUCLEOTIDE SEQUENCE [LARGE SCALE GENOMIC DNA]</scope>
    <source>
        <strain evidence="8">DSM 23976 / ICMP 18418 / T49</strain>
    </source>
</reference>
<dbReference type="EMBL" id="HF951689">
    <property type="protein sequence ID" value="CCW34161.1"/>
    <property type="molecule type" value="Genomic_DNA"/>
</dbReference>
<feature type="transmembrane region" description="Helical" evidence="5">
    <location>
        <begin position="269"/>
        <end position="287"/>
    </location>
</feature>
<dbReference type="KEGG" id="ccz:CCALI_00324"/>
<evidence type="ECO:0000259" key="6">
    <source>
        <dbReference type="PROSITE" id="PS50850"/>
    </source>
</evidence>
<evidence type="ECO:0000256" key="2">
    <source>
        <dbReference type="ARBA" id="ARBA00022692"/>
    </source>
</evidence>
<dbReference type="GO" id="GO:0005886">
    <property type="term" value="C:plasma membrane"/>
    <property type="evidence" value="ECO:0007669"/>
    <property type="project" value="UniProtKB-SubCell"/>
</dbReference>
<dbReference type="HOGENOM" id="CLU_025894_3_1_0"/>
<organism evidence="7 8">
    <name type="scientific">Chthonomonas calidirosea (strain DSM 23976 / ICMP 18418 / T49)</name>
    <dbReference type="NCBI Taxonomy" id="1303518"/>
    <lineage>
        <taxon>Bacteria</taxon>
        <taxon>Bacillati</taxon>
        <taxon>Armatimonadota</taxon>
        <taxon>Chthonomonadia</taxon>
        <taxon>Chthonomonadales</taxon>
        <taxon>Chthonomonadaceae</taxon>
        <taxon>Chthonomonas</taxon>
    </lineage>
</organism>
<keyword evidence="3 5" id="KW-1133">Transmembrane helix</keyword>
<evidence type="ECO:0000256" key="3">
    <source>
        <dbReference type="ARBA" id="ARBA00022989"/>
    </source>
</evidence>
<feature type="transmembrane region" description="Helical" evidence="5">
    <location>
        <begin position="80"/>
        <end position="100"/>
    </location>
</feature>
<dbReference type="PROSITE" id="PS50850">
    <property type="entry name" value="MFS"/>
    <property type="match status" value="1"/>
</dbReference>
<feature type="transmembrane region" description="Helical" evidence="5">
    <location>
        <begin position="385"/>
        <end position="406"/>
    </location>
</feature>
<keyword evidence="2 5" id="KW-0812">Transmembrane</keyword>
<dbReference type="STRING" id="454171.CP488_00833"/>
<dbReference type="SUPFAM" id="SSF103473">
    <property type="entry name" value="MFS general substrate transporter"/>
    <property type="match status" value="1"/>
</dbReference>
<name>S0ESE0_CHTCT</name>
<dbReference type="AlphaFoldDB" id="S0ESE0"/>
<dbReference type="Proteomes" id="UP000014227">
    <property type="component" value="Chromosome I"/>
</dbReference>
<evidence type="ECO:0000313" key="7">
    <source>
        <dbReference type="EMBL" id="CCW34161.1"/>
    </source>
</evidence>
<accession>S0ESE0</accession>
<dbReference type="InterPro" id="IPR020846">
    <property type="entry name" value="MFS_dom"/>
</dbReference>
<dbReference type="Pfam" id="PF07690">
    <property type="entry name" value="MFS_1"/>
    <property type="match status" value="2"/>
</dbReference>
<dbReference type="PANTHER" id="PTHR23520:SF5">
    <property type="entry name" value="TRANSPORTER, PUTATIVE (AFU_ORTHOLOGUE AFUA_3G04000)-RELATED"/>
    <property type="match status" value="1"/>
</dbReference>
<dbReference type="InterPro" id="IPR036259">
    <property type="entry name" value="MFS_trans_sf"/>
</dbReference>
<feature type="transmembrane region" description="Helical" evidence="5">
    <location>
        <begin position="308"/>
        <end position="329"/>
    </location>
</feature>
<keyword evidence="4 5" id="KW-0472">Membrane</keyword>
<comment type="subcellular location">
    <subcellularLocation>
        <location evidence="1">Cell membrane</location>
        <topology evidence="1">Multi-pass membrane protein</topology>
    </subcellularLocation>
</comment>
<evidence type="ECO:0000256" key="5">
    <source>
        <dbReference type="SAM" id="Phobius"/>
    </source>
</evidence>
<dbReference type="InParanoid" id="S0ESE0"/>
<feature type="transmembrane region" description="Helical" evidence="5">
    <location>
        <begin position="232"/>
        <end position="257"/>
    </location>
</feature>